<dbReference type="AlphaFoldDB" id="A0A368N409"/>
<proteinExistence type="predicted"/>
<dbReference type="EMBL" id="QPIE01000001">
    <property type="protein sequence ID" value="RCU44910.1"/>
    <property type="molecule type" value="Genomic_DNA"/>
</dbReference>
<gene>
    <name evidence="1" type="ORF">DQ356_01480</name>
</gene>
<dbReference type="OrthoDB" id="1431221at2"/>
<evidence type="ECO:0000313" key="2">
    <source>
        <dbReference type="Proteomes" id="UP000252172"/>
    </source>
</evidence>
<comment type="caution">
    <text evidence="1">The sequence shown here is derived from an EMBL/GenBank/DDBJ whole genome shotgun (WGS) entry which is preliminary data.</text>
</comment>
<reference evidence="1 2" key="1">
    <citation type="submission" date="2018-07" db="EMBL/GenBank/DDBJ databases">
        <title>Chryseobacterium lacus sp. nov., isolated from lake water.</title>
        <authorList>
            <person name="Li C.-M."/>
        </authorList>
    </citation>
    <scope>NUCLEOTIDE SEQUENCE [LARGE SCALE GENOMIC DNA]</scope>
    <source>
        <strain evidence="1 2">YLOS41</strain>
    </source>
</reference>
<protein>
    <recommendedName>
        <fullName evidence="3">DUF3575 domain-containing protein</fullName>
    </recommendedName>
</protein>
<evidence type="ECO:0008006" key="3">
    <source>
        <dbReference type="Google" id="ProtNLM"/>
    </source>
</evidence>
<keyword evidence="2" id="KW-1185">Reference proteome</keyword>
<name>A0A368N409_9FLAO</name>
<accession>A0A368N409</accession>
<dbReference type="Pfam" id="PF19515">
    <property type="entry name" value="DUF6048"/>
    <property type="match status" value="1"/>
</dbReference>
<dbReference type="RefSeq" id="WP_114302679.1">
    <property type="nucleotide sequence ID" value="NZ_QPIE01000001.1"/>
</dbReference>
<evidence type="ECO:0000313" key="1">
    <source>
        <dbReference type="EMBL" id="RCU44910.1"/>
    </source>
</evidence>
<dbReference type="InterPro" id="IPR046111">
    <property type="entry name" value="DUF6048"/>
</dbReference>
<sequence length="219" mass="25148">MRTKRIFFFFFSFLFALGFSQENETQQKEKWRYDPNFMVGIDVLNAGISFFSERKVYQGFVSTRLKERLHAVADAGFEKNIYQKNGYDAEVNGPFVKIGGFYMLMRDPEHAQNGFYAGAKLAASFYHQEYRAVPIRGFGGSSSFESFPSSSQSSYWAEAVIGGRVQLFSSNFYIDVNVQPKYLIFSTKQEDIQPMVVPGFGQSSGKFNFGFMWNLAYHF</sequence>
<dbReference type="Proteomes" id="UP000252172">
    <property type="component" value="Unassembled WGS sequence"/>
</dbReference>
<organism evidence="1 2">
    <name type="scientific">Chryseobacterium lacus</name>
    <dbReference type="NCBI Taxonomy" id="2058346"/>
    <lineage>
        <taxon>Bacteria</taxon>
        <taxon>Pseudomonadati</taxon>
        <taxon>Bacteroidota</taxon>
        <taxon>Flavobacteriia</taxon>
        <taxon>Flavobacteriales</taxon>
        <taxon>Weeksellaceae</taxon>
        <taxon>Chryseobacterium group</taxon>
        <taxon>Chryseobacterium</taxon>
    </lineage>
</organism>